<name>A0A815GNH8_9BILA</name>
<gene>
    <name evidence="2" type="ORF">SEV965_LOCUS28337</name>
</gene>
<feature type="transmembrane region" description="Helical" evidence="1">
    <location>
        <begin position="85"/>
        <end position="107"/>
    </location>
</feature>
<keyword evidence="1" id="KW-0472">Membrane</keyword>
<dbReference type="Proteomes" id="UP000663889">
    <property type="component" value="Unassembled WGS sequence"/>
</dbReference>
<organism evidence="2 3">
    <name type="scientific">Rotaria sordida</name>
    <dbReference type="NCBI Taxonomy" id="392033"/>
    <lineage>
        <taxon>Eukaryota</taxon>
        <taxon>Metazoa</taxon>
        <taxon>Spiralia</taxon>
        <taxon>Gnathifera</taxon>
        <taxon>Rotifera</taxon>
        <taxon>Eurotatoria</taxon>
        <taxon>Bdelloidea</taxon>
        <taxon>Philodinida</taxon>
        <taxon>Philodinidae</taxon>
        <taxon>Rotaria</taxon>
    </lineage>
</organism>
<accession>A0A815GNH8</accession>
<protein>
    <submittedName>
        <fullName evidence="2">Uncharacterized protein</fullName>
    </submittedName>
</protein>
<reference evidence="2" key="1">
    <citation type="submission" date="2021-02" db="EMBL/GenBank/DDBJ databases">
        <authorList>
            <person name="Nowell W R."/>
        </authorList>
    </citation>
    <scope>NUCLEOTIDE SEQUENCE</scope>
</reference>
<comment type="caution">
    <text evidence="2">The sequence shown here is derived from an EMBL/GenBank/DDBJ whole genome shotgun (WGS) entry which is preliminary data.</text>
</comment>
<evidence type="ECO:0000313" key="2">
    <source>
        <dbReference type="EMBL" id="CAF1340873.1"/>
    </source>
</evidence>
<dbReference type="AlphaFoldDB" id="A0A815GNH8"/>
<feature type="transmembrane region" description="Helical" evidence="1">
    <location>
        <begin position="54"/>
        <end position="79"/>
    </location>
</feature>
<keyword evidence="1" id="KW-0812">Transmembrane</keyword>
<evidence type="ECO:0000256" key="1">
    <source>
        <dbReference type="SAM" id="Phobius"/>
    </source>
</evidence>
<dbReference type="EMBL" id="CAJNOU010002679">
    <property type="protein sequence ID" value="CAF1340873.1"/>
    <property type="molecule type" value="Genomic_DNA"/>
</dbReference>
<evidence type="ECO:0000313" key="3">
    <source>
        <dbReference type="Proteomes" id="UP000663889"/>
    </source>
</evidence>
<sequence length="233" mass="27625">MTGCFEESAMIEEYVDELLNTFRTPFWLDECDCSIRGIRSQQIINLRRKHKKTLLIQTIIFYSIWLVLWSPNMLAFQFINVNTQLGIYISLLNYIEITIDPIFVAVLDIRYFQSWKKIWRNIKRYRQRAVVAAFKNNVIYAEDSSEIPADLREAPMLKYPKGVMFWSGICTRGLILHDGPNNFTQWLQGQHQNDKRKRMYMIGELSARFLREEVIPTINKVVQNLDEVIFQDD</sequence>
<keyword evidence="1" id="KW-1133">Transmembrane helix</keyword>
<proteinExistence type="predicted"/>